<evidence type="ECO:0000313" key="1">
    <source>
        <dbReference type="EMBL" id="MFC3884466.1"/>
    </source>
</evidence>
<protein>
    <submittedName>
        <fullName evidence="1">Uncharacterized protein</fullName>
    </submittedName>
</protein>
<name>A0ABV8B5I6_9BACI</name>
<gene>
    <name evidence="1" type="ORF">ACFOU2_13515</name>
</gene>
<proteinExistence type="predicted"/>
<dbReference type="Proteomes" id="UP001595752">
    <property type="component" value="Unassembled WGS sequence"/>
</dbReference>
<dbReference type="EMBL" id="JBHRZT010000052">
    <property type="protein sequence ID" value="MFC3884466.1"/>
    <property type="molecule type" value="Genomic_DNA"/>
</dbReference>
<comment type="caution">
    <text evidence="1">The sequence shown here is derived from an EMBL/GenBank/DDBJ whole genome shotgun (WGS) entry which is preliminary data.</text>
</comment>
<evidence type="ECO:0000313" key="2">
    <source>
        <dbReference type="Proteomes" id="UP001595752"/>
    </source>
</evidence>
<accession>A0ABV8B5I6</accession>
<organism evidence="1 2">
    <name type="scientific">Bacillus songklensis</name>
    <dbReference type="NCBI Taxonomy" id="1069116"/>
    <lineage>
        <taxon>Bacteria</taxon>
        <taxon>Bacillati</taxon>
        <taxon>Bacillota</taxon>
        <taxon>Bacilli</taxon>
        <taxon>Bacillales</taxon>
        <taxon>Bacillaceae</taxon>
        <taxon>Bacillus</taxon>
    </lineage>
</organism>
<keyword evidence="2" id="KW-1185">Reference proteome</keyword>
<sequence length="93" mass="10555">MQNYTRYQQNIELFIESAKVANLTSSDIEKVVADYEKYRRSHIAGVIGQYIAKERRPVGGGAFLKVDGDEPIRVALVRFHTKKFTISNVHAAE</sequence>
<reference evidence="2" key="1">
    <citation type="journal article" date="2019" name="Int. J. Syst. Evol. Microbiol.">
        <title>The Global Catalogue of Microorganisms (GCM) 10K type strain sequencing project: providing services to taxonomists for standard genome sequencing and annotation.</title>
        <authorList>
            <consortium name="The Broad Institute Genomics Platform"/>
            <consortium name="The Broad Institute Genome Sequencing Center for Infectious Disease"/>
            <person name="Wu L."/>
            <person name="Ma J."/>
        </authorList>
    </citation>
    <scope>NUCLEOTIDE SEQUENCE [LARGE SCALE GENOMIC DNA]</scope>
    <source>
        <strain evidence="2">CCUG 61889</strain>
    </source>
</reference>